<reference evidence="1" key="2">
    <citation type="submission" date="2020-11" db="EMBL/GenBank/DDBJ databases">
        <authorList>
            <person name="McCartney M.A."/>
            <person name="Auch B."/>
            <person name="Kono T."/>
            <person name="Mallez S."/>
            <person name="Becker A."/>
            <person name="Gohl D.M."/>
            <person name="Silverstein K.A.T."/>
            <person name="Koren S."/>
            <person name="Bechman K.B."/>
            <person name="Herman A."/>
            <person name="Abrahante J.E."/>
            <person name="Garbe J."/>
        </authorList>
    </citation>
    <scope>NUCLEOTIDE SEQUENCE</scope>
    <source>
        <strain evidence="1">Duluth1</strain>
        <tissue evidence="1">Whole animal</tissue>
    </source>
</reference>
<sequence length="131" mass="14597">MFSKSMYLWIFTVASPPPTHRCPALLTATNVGPSVGTSISGRVGPARAPGTVSYFQRYKYYSLDEAAGRHNIAQCELGTLYNRISISWSTTLVTIVKHVVTDSRRKEHSESDITLKTSTTLTIDTRFIIRK</sequence>
<accession>A0A9D3YFZ0</accession>
<organism evidence="1 2">
    <name type="scientific">Dreissena polymorpha</name>
    <name type="common">Zebra mussel</name>
    <name type="synonym">Mytilus polymorpha</name>
    <dbReference type="NCBI Taxonomy" id="45954"/>
    <lineage>
        <taxon>Eukaryota</taxon>
        <taxon>Metazoa</taxon>
        <taxon>Spiralia</taxon>
        <taxon>Lophotrochozoa</taxon>
        <taxon>Mollusca</taxon>
        <taxon>Bivalvia</taxon>
        <taxon>Autobranchia</taxon>
        <taxon>Heteroconchia</taxon>
        <taxon>Euheterodonta</taxon>
        <taxon>Imparidentia</taxon>
        <taxon>Neoheterodontei</taxon>
        <taxon>Myida</taxon>
        <taxon>Dreissenoidea</taxon>
        <taxon>Dreissenidae</taxon>
        <taxon>Dreissena</taxon>
    </lineage>
</organism>
<name>A0A9D3YFZ0_DREPO</name>
<dbReference type="AlphaFoldDB" id="A0A9D3YFZ0"/>
<dbReference type="Proteomes" id="UP000828390">
    <property type="component" value="Unassembled WGS sequence"/>
</dbReference>
<keyword evidence="2" id="KW-1185">Reference proteome</keyword>
<reference evidence="1" key="1">
    <citation type="journal article" date="2019" name="bioRxiv">
        <title>The Genome of the Zebra Mussel, Dreissena polymorpha: A Resource for Invasive Species Research.</title>
        <authorList>
            <person name="McCartney M.A."/>
            <person name="Auch B."/>
            <person name="Kono T."/>
            <person name="Mallez S."/>
            <person name="Zhang Y."/>
            <person name="Obille A."/>
            <person name="Becker A."/>
            <person name="Abrahante J.E."/>
            <person name="Garbe J."/>
            <person name="Badalamenti J.P."/>
            <person name="Herman A."/>
            <person name="Mangelson H."/>
            <person name="Liachko I."/>
            <person name="Sullivan S."/>
            <person name="Sone E.D."/>
            <person name="Koren S."/>
            <person name="Silverstein K.A.T."/>
            <person name="Beckman K.B."/>
            <person name="Gohl D.M."/>
        </authorList>
    </citation>
    <scope>NUCLEOTIDE SEQUENCE</scope>
    <source>
        <strain evidence="1">Duluth1</strain>
        <tissue evidence="1">Whole animal</tissue>
    </source>
</reference>
<dbReference type="EMBL" id="JAIWYP010000015">
    <property type="protein sequence ID" value="KAH3699854.1"/>
    <property type="molecule type" value="Genomic_DNA"/>
</dbReference>
<comment type="caution">
    <text evidence="1">The sequence shown here is derived from an EMBL/GenBank/DDBJ whole genome shotgun (WGS) entry which is preliminary data.</text>
</comment>
<gene>
    <name evidence="1" type="ORF">DPMN_074816</name>
</gene>
<proteinExistence type="predicted"/>
<evidence type="ECO:0000313" key="2">
    <source>
        <dbReference type="Proteomes" id="UP000828390"/>
    </source>
</evidence>
<evidence type="ECO:0000313" key="1">
    <source>
        <dbReference type="EMBL" id="KAH3699854.1"/>
    </source>
</evidence>
<protein>
    <submittedName>
        <fullName evidence="1">Uncharacterized protein</fullName>
    </submittedName>
</protein>